<feature type="domain" description="Integrator complex subunit 7 C-terminal" evidence="1">
    <location>
        <begin position="425"/>
        <end position="525"/>
    </location>
</feature>
<dbReference type="PANTHER" id="PTHR13322:SF2">
    <property type="entry name" value="INTEGRATOR COMPLEX SUBUNIT 7"/>
    <property type="match status" value="1"/>
</dbReference>
<accession>A0A0N5CSA1</accession>
<gene>
    <name evidence="3" type="ORF">TCLT_LOCUS3103</name>
</gene>
<evidence type="ECO:0000313" key="5">
    <source>
        <dbReference type="WBParaSite" id="TCLT_0000310201-mRNA-1"/>
    </source>
</evidence>
<dbReference type="STRING" id="103827.A0A0N5CSA1"/>
<keyword evidence="4" id="KW-1185">Reference proteome</keyword>
<dbReference type="Pfam" id="PF22965">
    <property type="entry name" value="INTS7_C"/>
    <property type="match status" value="1"/>
</dbReference>
<dbReference type="GO" id="GO:0034472">
    <property type="term" value="P:snRNA 3'-end processing"/>
    <property type="evidence" value="ECO:0007669"/>
    <property type="project" value="TreeGrafter"/>
</dbReference>
<evidence type="ECO:0000259" key="2">
    <source>
        <dbReference type="Pfam" id="PF24437"/>
    </source>
</evidence>
<dbReference type="GO" id="GO:0032039">
    <property type="term" value="C:integrator complex"/>
    <property type="evidence" value="ECO:0007669"/>
    <property type="project" value="InterPro"/>
</dbReference>
<proteinExistence type="predicted"/>
<evidence type="ECO:0000313" key="4">
    <source>
        <dbReference type="Proteomes" id="UP000276776"/>
    </source>
</evidence>
<dbReference type="PANTHER" id="PTHR13322">
    <property type="entry name" value="C1ORF73 PROTEIN"/>
    <property type="match status" value="1"/>
</dbReference>
<dbReference type="EMBL" id="UYYF01000987">
    <property type="protein sequence ID" value="VDM99404.1"/>
    <property type="molecule type" value="Genomic_DNA"/>
</dbReference>
<reference evidence="5" key="1">
    <citation type="submission" date="2017-02" db="UniProtKB">
        <authorList>
            <consortium name="WormBaseParasite"/>
        </authorList>
    </citation>
    <scope>IDENTIFICATION</scope>
</reference>
<dbReference type="InterPro" id="IPR056517">
    <property type="entry name" value="INTS7_HB"/>
</dbReference>
<reference evidence="3 4" key="2">
    <citation type="submission" date="2018-11" db="EMBL/GenBank/DDBJ databases">
        <authorList>
            <consortium name="Pathogen Informatics"/>
        </authorList>
    </citation>
    <scope>NUCLEOTIDE SEQUENCE [LARGE SCALE GENOMIC DNA]</scope>
</reference>
<dbReference type="AlphaFoldDB" id="A0A0N5CSA1"/>
<dbReference type="OrthoDB" id="1921953at2759"/>
<evidence type="ECO:0000259" key="1">
    <source>
        <dbReference type="Pfam" id="PF22965"/>
    </source>
</evidence>
<protein>
    <submittedName>
        <fullName evidence="5">Integrator complex subunit 7</fullName>
    </submittedName>
</protein>
<organism evidence="5">
    <name type="scientific">Thelazia callipaeda</name>
    <name type="common">Oriental eyeworm</name>
    <name type="synonym">Parasitic nematode</name>
    <dbReference type="NCBI Taxonomy" id="103827"/>
    <lineage>
        <taxon>Eukaryota</taxon>
        <taxon>Metazoa</taxon>
        <taxon>Ecdysozoa</taxon>
        <taxon>Nematoda</taxon>
        <taxon>Chromadorea</taxon>
        <taxon>Rhabditida</taxon>
        <taxon>Spirurina</taxon>
        <taxon>Spiruromorpha</taxon>
        <taxon>Thelazioidea</taxon>
        <taxon>Thelaziidae</taxon>
        <taxon>Thelazia</taxon>
    </lineage>
</organism>
<sequence>NIESWTYLLSNRESPVRLAALKLLVNVCKYSEEPNIIFFLKSSFINLLLTIEPQHSEEFYRLLTAFLCDSTCPRSTIDAVVRIVLNMTIPNSCALHMLQFLVAIAEAHSHLYHLICSWSVLKLKENTNLTRFTLFSCLVYAPLSNIAILPKNHLDIWGDDPWLKYLVARSAMRTGHLKLAALPLLNAIYDKAKSFKTRIWLNALRYICNSAPSEFTVQAFECSVENLNNARLSLSSLCSSRNLRHYFIFGLRFVECLSSMYATLHAFLIVLNTNLSLAGDLTSFALRKTTFHLRACALKMEVCRGKWLDLYKRCFDADNNTLTFLELYSIMCSVFSSGIQMLTEQQPLSPLIVSVSSHYSLANRHLRSLLLWAKVEIGKMDVIPVEKRLTKKNLELVVDVFKNLSGLPICVPRFFFQQLKYTQIKLNVLPQPELMEKAINVSSNHKVPILVEGAIESTHMSSVYAVTVEAVARFSSDSNKDYLESRTVTPSEGKFFSAQFLLSFPESCTMEFFVTFVDQKTRRQWQSDVTAELKIFVSS</sequence>
<dbReference type="InterPro" id="IPR033060">
    <property type="entry name" value="INTS7"/>
</dbReference>
<dbReference type="Pfam" id="PF24437">
    <property type="entry name" value="INTS7_HB"/>
    <property type="match status" value="1"/>
</dbReference>
<feature type="domain" description="Integrator complex subunit 7 helical bundle" evidence="2">
    <location>
        <begin position="286"/>
        <end position="341"/>
    </location>
</feature>
<evidence type="ECO:0000313" key="3">
    <source>
        <dbReference type="EMBL" id="VDM99404.1"/>
    </source>
</evidence>
<name>A0A0N5CSA1_THECL</name>
<dbReference type="InterPro" id="IPR054519">
    <property type="entry name" value="INTS7_C"/>
</dbReference>
<dbReference type="Proteomes" id="UP000276776">
    <property type="component" value="Unassembled WGS sequence"/>
</dbReference>
<dbReference type="WBParaSite" id="TCLT_0000310201-mRNA-1">
    <property type="protein sequence ID" value="TCLT_0000310201-mRNA-1"/>
    <property type="gene ID" value="TCLT_0000310201"/>
</dbReference>